<reference evidence="2" key="2">
    <citation type="submission" date="2020-05" db="EMBL/GenBank/DDBJ databases">
        <authorList>
            <person name="Kim H.-S."/>
            <person name="Proctor R.H."/>
            <person name="Brown D.W."/>
        </authorList>
    </citation>
    <scope>NUCLEOTIDE SEQUENCE</scope>
    <source>
        <strain evidence="2">NRRL 22465</strain>
    </source>
</reference>
<evidence type="ECO:0000313" key="2">
    <source>
        <dbReference type="EMBL" id="KAF4975334.1"/>
    </source>
</evidence>
<feature type="chain" id="PRO_5034849259" description="Small secreted protein" evidence="1">
    <location>
        <begin position="20"/>
        <end position="148"/>
    </location>
</feature>
<protein>
    <recommendedName>
        <fullName evidence="4">Small secreted protein</fullName>
    </recommendedName>
</protein>
<evidence type="ECO:0000313" key="3">
    <source>
        <dbReference type="Proteomes" id="UP000635477"/>
    </source>
</evidence>
<name>A0A8H4UFL5_9HYPO</name>
<dbReference type="Proteomes" id="UP000635477">
    <property type="component" value="Unassembled WGS sequence"/>
</dbReference>
<comment type="caution">
    <text evidence="2">The sequence shown here is derived from an EMBL/GenBank/DDBJ whole genome shotgun (WGS) entry which is preliminary data.</text>
</comment>
<keyword evidence="3" id="KW-1185">Reference proteome</keyword>
<accession>A0A8H4UFL5</accession>
<reference evidence="2" key="1">
    <citation type="journal article" date="2020" name="BMC Genomics">
        <title>Correction to: Identification and distribution of gene clusters required for synthesis of sphingolipid metabolism inhibitors in diverse species of the filamentous fungus Fusarium.</title>
        <authorList>
            <person name="Kim H.S."/>
            <person name="Lohmar J.M."/>
            <person name="Busman M."/>
            <person name="Brown D.W."/>
            <person name="Naumann T.A."/>
            <person name="Divon H.H."/>
            <person name="Lysoe E."/>
            <person name="Uhlig S."/>
            <person name="Proctor R.H."/>
        </authorList>
    </citation>
    <scope>NUCLEOTIDE SEQUENCE</scope>
    <source>
        <strain evidence="2">NRRL 22465</strain>
    </source>
</reference>
<gene>
    <name evidence="2" type="ORF">FZEAL_7867</name>
</gene>
<dbReference type="OrthoDB" id="5352317at2759"/>
<dbReference type="AlphaFoldDB" id="A0A8H4UFL5"/>
<dbReference type="EMBL" id="JABEYC010000652">
    <property type="protein sequence ID" value="KAF4975334.1"/>
    <property type="molecule type" value="Genomic_DNA"/>
</dbReference>
<sequence>MKFSLAFIAALLSASGAVAAPAANSADTVFMMAASPQWTVESLKRVCDEPDTACTWIFKIYTHKGAATDCKLIVKGQHASHGTSEVAKCGDFTVSSSWSGPFGFGSFNTLAILNKSRQIIFPVYTDEQLADGKVVAPDQSYAPIALPQ</sequence>
<keyword evidence="1" id="KW-0732">Signal</keyword>
<evidence type="ECO:0000256" key="1">
    <source>
        <dbReference type="SAM" id="SignalP"/>
    </source>
</evidence>
<feature type="signal peptide" evidence="1">
    <location>
        <begin position="1"/>
        <end position="19"/>
    </location>
</feature>
<organism evidence="2 3">
    <name type="scientific">Fusarium zealandicum</name>
    <dbReference type="NCBI Taxonomy" id="1053134"/>
    <lineage>
        <taxon>Eukaryota</taxon>
        <taxon>Fungi</taxon>
        <taxon>Dikarya</taxon>
        <taxon>Ascomycota</taxon>
        <taxon>Pezizomycotina</taxon>
        <taxon>Sordariomycetes</taxon>
        <taxon>Hypocreomycetidae</taxon>
        <taxon>Hypocreales</taxon>
        <taxon>Nectriaceae</taxon>
        <taxon>Fusarium</taxon>
        <taxon>Fusarium staphyleae species complex</taxon>
    </lineage>
</organism>
<proteinExistence type="predicted"/>
<evidence type="ECO:0008006" key="4">
    <source>
        <dbReference type="Google" id="ProtNLM"/>
    </source>
</evidence>